<evidence type="ECO:0000313" key="8">
    <source>
        <dbReference type="EMBL" id="PWN93902.1"/>
    </source>
</evidence>
<feature type="domain" description="C2H2-type" evidence="7">
    <location>
        <begin position="70"/>
        <end position="99"/>
    </location>
</feature>
<evidence type="ECO:0000256" key="4">
    <source>
        <dbReference type="ARBA" id="ARBA00022833"/>
    </source>
</evidence>
<keyword evidence="4" id="KW-0862">Zinc</keyword>
<dbReference type="InParanoid" id="A0A316YXP8"/>
<feature type="compositionally biased region" description="Basic residues" evidence="6">
    <location>
        <begin position="187"/>
        <end position="198"/>
    </location>
</feature>
<dbReference type="InterPro" id="IPR013087">
    <property type="entry name" value="Znf_C2H2_type"/>
</dbReference>
<feature type="domain" description="C2H2-type" evidence="7">
    <location>
        <begin position="205"/>
        <end position="235"/>
    </location>
</feature>
<feature type="compositionally biased region" description="Acidic residues" evidence="6">
    <location>
        <begin position="445"/>
        <end position="467"/>
    </location>
</feature>
<dbReference type="RefSeq" id="XP_025381100.1">
    <property type="nucleotide sequence ID" value="XM_025519486.1"/>
</dbReference>
<keyword evidence="9" id="KW-1185">Reference proteome</keyword>
<organism evidence="8 9">
    <name type="scientific">Acaromyces ingoldii</name>
    <dbReference type="NCBI Taxonomy" id="215250"/>
    <lineage>
        <taxon>Eukaryota</taxon>
        <taxon>Fungi</taxon>
        <taxon>Dikarya</taxon>
        <taxon>Basidiomycota</taxon>
        <taxon>Ustilaginomycotina</taxon>
        <taxon>Exobasidiomycetes</taxon>
        <taxon>Exobasidiales</taxon>
        <taxon>Cryptobasidiaceae</taxon>
        <taxon>Acaromyces</taxon>
    </lineage>
</organism>
<accession>A0A316YXP8</accession>
<keyword evidence="3 5" id="KW-0863">Zinc-finger</keyword>
<dbReference type="GO" id="GO:0000981">
    <property type="term" value="F:DNA-binding transcription factor activity, RNA polymerase II-specific"/>
    <property type="evidence" value="ECO:0007669"/>
    <property type="project" value="UniProtKB-ARBA"/>
</dbReference>
<dbReference type="Gene3D" id="3.30.160.60">
    <property type="entry name" value="Classic Zinc Finger"/>
    <property type="match status" value="7"/>
</dbReference>
<dbReference type="GO" id="GO:0000978">
    <property type="term" value="F:RNA polymerase II cis-regulatory region sequence-specific DNA binding"/>
    <property type="evidence" value="ECO:0007669"/>
    <property type="project" value="TreeGrafter"/>
</dbReference>
<dbReference type="STRING" id="215250.A0A316YXP8"/>
<dbReference type="Proteomes" id="UP000245768">
    <property type="component" value="Unassembled WGS sequence"/>
</dbReference>
<dbReference type="EMBL" id="KZ819634">
    <property type="protein sequence ID" value="PWN93902.1"/>
    <property type="molecule type" value="Genomic_DNA"/>
</dbReference>
<dbReference type="InterPro" id="IPR036236">
    <property type="entry name" value="Znf_C2H2_sf"/>
</dbReference>
<dbReference type="PROSITE" id="PS00028">
    <property type="entry name" value="ZINC_FINGER_C2H2_1"/>
    <property type="match status" value="6"/>
</dbReference>
<keyword evidence="2" id="KW-0677">Repeat</keyword>
<feature type="region of interest" description="Disordered" evidence="6">
    <location>
        <begin position="590"/>
        <end position="624"/>
    </location>
</feature>
<feature type="region of interest" description="Disordered" evidence="6">
    <location>
        <begin position="144"/>
        <end position="204"/>
    </location>
</feature>
<evidence type="ECO:0000256" key="5">
    <source>
        <dbReference type="PROSITE-ProRule" id="PRU00042"/>
    </source>
</evidence>
<dbReference type="PANTHER" id="PTHR19818:SF139">
    <property type="entry name" value="PAIR-RULE PROTEIN ODD-PAIRED"/>
    <property type="match status" value="1"/>
</dbReference>
<evidence type="ECO:0000256" key="2">
    <source>
        <dbReference type="ARBA" id="ARBA00022737"/>
    </source>
</evidence>
<dbReference type="PROSITE" id="PS50157">
    <property type="entry name" value="ZINC_FINGER_C2H2_2"/>
    <property type="match status" value="6"/>
</dbReference>
<reference evidence="8 9" key="1">
    <citation type="journal article" date="2018" name="Mol. Biol. Evol.">
        <title>Broad Genomic Sampling Reveals a Smut Pathogenic Ancestry of the Fungal Clade Ustilaginomycotina.</title>
        <authorList>
            <person name="Kijpornyongpan T."/>
            <person name="Mondo S.J."/>
            <person name="Barry K."/>
            <person name="Sandor L."/>
            <person name="Lee J."/>
            <person name="Lipzen A."/>
            <person name="Pangilinan J."/>
            <person name="LaButti K."/>
            <person name="Hainaut M."/>
            <person name="Henrissat B."/>
            <person name="Grigoriev I.V."/>
            <person name="Spatafora J.W."/>
            <person name="Aime M.C."/>
        </authorList>
    </citation>
    <scope>NUCLEOTIDE SEQUENCE [LARGE SCALE GENOMIC DNA]</scope>
    <source>
        <strain evidence="8 9">MCA 4198</strain>
    </source>
</reference>
<feature type="domain" description="C2H2-type" evidence="7">
    <location>
        <begin position="117"/>
        <end position="151"/>
    </location>
</feature>
<dbReference type="GeneID" id="37041402"/>
<dbReference type="GO" id="GO:0045944">
    <property type="term" value="P:positive regulation of transcription by RNA polymerase II"/>
    <property type="evidence" value="ECO:0007669"/>
    <property type="project" value="UniProtKB-ARBA"/>
</dbReference>
<sequence>MATMAVEVRGGGHAGGSTCRPRSLSPAALLPPPAPARLLLRCSARGCDKAFAKPSKLLQHERTHTGERPFACQHDGCGASFGRKDHLDRHAQTHLDEDDDNDDDDGRGAATMRRRPFLCEYKAGSVECGKRFLTAQHLRRHIDETHDDARAVGQSTTDDEDDERKAVAESGRGGDASSSVMGQHSIPGKKKRGGKRSRAGGEGAYQCDVPGCEQSFTKRKHLRTHIAASHAIRVPVPVPAAAQGDGEDSTSPLFPCTHSGCLKQFPTHSKRAAHLRTAHDAHRYMCTLPHESGDVIFFSTWSDLQRHQRDVHPPRCHWPGCKDKVFKTRENLKAHLRRHMEKERHLQDQGLVLPPSFSTTSGPTGRVAQTSMAFECPDCDKAFASKYARDVHTKTVHLGQRDYACKNAGCDKRYGHKHLVVRHARVCPFQLAQGDSRADGKGEGENDEDEADDEEEAAGGDEEDMDDDFFRREGGAVPEESASRGRVRKRKLDAGEGAPKSFLVDLLTGRGYGAKAAPKRHRLAKGRILACPWSKISAELAKRGDETSSNSSACITCDYRFSRVYDVQRHLASKHQVDLSQLEIRALLTSEERQALPNPRPSGSQRDQTLYTYDDSDDSDREST</sequence>
<dbReference type="SMART" id="SM00355">
    <property type="entry name" value="ZnF_C2H2"/>
    <property type="match status" value="10"/>
</dbReference>
<feature type="region of interest" description="Disordered" evidence="6">
    <location>
        <begin position="434"/>
        <end position="492"/>
    </location>
</feature>
<dbReference type="InterPro" id="IPR050329">
    <property type="entry name" value="GLI_C2H2-zinc-finger"/>
</dbReference>
<feature type="domain" description="C2H2-type" evidence="7">
    <location>
        <begin position="40"/>
        <end position="69"/>
    </location>
</feature>
<dbReference type="SUPFAM" id="SSF57667">
    <property type="entry name" value="beta-beta-alpha zinc fingers"/>
    <property type="match status" value="3"/>
</dbReference>
<dbReference type="PANTHER" id="PTHR19818">
    <property type="entry name" value="ZINC FINGER PROTEIN ZIC AND GLI"/>
    <property type="match status" value="1"/>
</dbReference>
<dbReference type="OrthoDB" id="427030at2759"/>
<evidence type="ECO:0000256" key="6">
    <source>
        <dbReference type="SAM" id="MobiDB-lite"/>
    </source>
</evidence>
<feature type="region of interest" description="Disordered" evidence="6">
    <location>
        <begin position="1"/>
        <end position="22"/>
    </location>
</feature>
<feature type="domain" description="C2H2-type" evidence="7">
    <location>
        <begin position="254"/>
        <end position="284"/>
    </location>
</feature>
<dbReference type="AlphaFoldDB" id="A0A316YXP8"/>
<evidence type="ECO:0000313" key="9">
    <source>
        <dbReference type="Proteomes" id="UP000245768"/>
    </source>
</evidence>
<dbReference type="GO" id="GO:0005634">
    <property type="term" value="C:nucleus"/>
    <property type="evidence" value="ECO:0007669"/>
    <property type="project" value="TreeGrafter"/>
</dbReference>
<dbReference type="FunFam" id="3.30.160.60:FF:000125">
    <property type="entry name" value="Putative zinc finger protein 143"/>
    <property type="match status" value="1"/>
</dbReference>
<evidence type="ECO:0000256" key="3">
    <source>
        <dbReference type="ARBA" id="ARBA00022771"/>
    </source>
</evidence>
<keyword evidence="1" id="KW-0479">Metal-binding</keyword>
<name>A0A316YXP8_9BASI</name>
<evidence type="ECO:0000259" key="7">
    <source>
        <dbReference type="PROSITE" id="PS50157"/>
    </source>
</evidence>
<evidence type="ECO:0000256" key="1">
    <source>
        <dbReference type="ARBA" id="ARBA00022723"/>
    </source>
</evidence>
<proteinExistence type="predicted"/>
<protein>
    <recommendedName>
        <fullName evidence="7">C2H2-type domain-containing protein</fullName>
    </recommendedName>
</protein>
<gene>
    <name evidence="8" type="ORF">FA10DRAFT_248338</name>
</gene>
<feature type="compositionally biased region" description="Polar residues" evidence="6">
    <location>
        <begin position="601"/>
        <end position="611"/>
    </location>
</feature>
<dbReference type="Pfam" id="PF00096">
    <property type="entry name" value="zf-C2H2"/>
    <property type="match status" value="5"/>
</dbReference>
<dbReference type="GO" id="GO:0008270">
    <property type="term" value="F:zinc ion binding"/>
    <property type="evidence" value="ECO:0007669"/>
    <property type="project" value="UniProtKB-KW"/>
</dbReference>
<feature type="compositionally biased region" description="Acidic residues" evidence="6">
    <location>
        <begin position="614"/>
        <end position="624"/>
    </location>
</feature>
<feature type="domain" description="C2H2-type" evidence="7">
    <location>
        <begin position="374"/>
        <end position="402"/>
    </location>
</feature>